<keyword evidence="10 13" id="KW-0520">NAD</keyword>
<keyword evidence="3" id="KW-0031">Aminopeptidase</keyword>
<organism evidence="15 16">
    <name type="scientific">Rhynchospora breviuscula</name>
    <dbReference type="NCBI Taxonomy" id="2022672"/>
    <lineage>
        <taxon>Eukaryota</taxon>
        <taxon>Viridiplantae</taxon>
        <taxon>Streptophyta</taxon>
        <taxon>Embryophyta</taxon>
        <taxon>Tracheophyta</taxon>
        <taxon>Spermatophyta</taxon>
        <taxon>Magnoliopsida</taxon>
        <taxon>Liliopsida</taxon>
        <taxon>Poales</taxon>
        <taxon>Cyperaceae</taxon>
        <taxon>Cyperoideae</taxon>
        <taxon>Rhynchosporeae</taxon>
        <taxon>Rhynchospora</taxon>
    </lineage>
</organism>
<evidence type="ECO:0000256" key="8">
    <source>
        <dbReference type="ARBA" id="ARBA00022827"/>
    </source>
</evidence>
<gene>
    <name evidence="15" type="ORF">LUZ63_023321</name>
</gene>
<dbReference type="InterPro" id="IPR012999">
    <property type="entry name" value="Pyr_OxRdtase_I_AS"/>
</dbReference>
<keyword evidence="16" id="KW-1185">Reference proteome</keyword>
<dbReference type="SUPFAM" id="SSF53187">
    <property type="entry name" value="Zn-dependent exopeptidases"/>
    <property type="match status" value="1"/>
</dbReference>
<keyword evidence="5 13" id="KW-0285">Flavoprotein</keyword>
<dbReference type="InterPro" id="IPR016156">
    <property type="entry name" value="FAD/NAD-linked_Rdtase_dimer_sf"/>
</dbReference>
<dbReference type="InterPro" id="IPR006258">
    <property type="entry name" value="Lipoamide_DH"/>
</dbReference>
<evidence type="ECO:0000256" key="11">
    <source>
        <dbReference type="ARBA" id="ARBA00023157"/>
    </source>
</evidence>
<dbReference type="NCBIfam" id="NF002073">
    <property type="entry name" value="PRK00913.1-2"/>
    <property type="match status" value="1"/>
</dbReference>
<dbReference type="PROSITE" id="PS00076">
    <property type="entry name" value="PYRIDINE_REDOX_1"/>
    <property type="match status" value="1"/>
</dbReference>
<dbReference type="PRINTS" id="PR00368">
    <property type="entry name" value="FADPNR"/>
</dbReference>
<dbReference type="FunFam" id="3.30.390.30:FF:000001">
    <property type="entry name" value="Dihydrolipoyl dehydrogenase"/>
    <property type="match status" value="1"/>
</dbReference>
<evidence type="ECO:0000259" key="14">
    <source>
        <dbReference type="PROSITE" id="PS00631"/>
    </source>
</evidence>
<dbReference type="Gene3D" id="3.50.50.60">
    <property type="entry name" value="FAD/NAD(P)-binding domain"/>
    <property type="match status" value="2"/>
</dbReference>
<dbReference type="Gene3D" id="3.40.220.10">
    <property type="entry name" value="Leucine Aminopeptidase, subunit E, domain 1"/>
    <property type="match status" value="1"/>
</dbReference>
<evidence type="ECO:0000256" key="1">
    <source>
        <dbReference type="ARBA" id="ARBA00007532"/>
    </source>
</evidence>
<dbReference type="GO" id="GO:0006103">
    <property type="term" value="P:2-oxoglutarate metabolic process"/>
    <property type="evidence" value="ECO:0007669"/>
    <property type="project" value="TreeGrafter"/>
</dbReference>
<dbReference type="Proteomes" id="UP001151287">
    <property type="component" value="Unassembled WGS sequence"/>
</dbReference>
<dbReference type="InterPro" id="IPR000819">
    <property type="entry name" value="Peptidase_M17_C"/>
</dbReference>
<keyword evidence="6" id="KW-0645">Protease</keyword>
<dbReference type="SUPFAM" id="SSF55424">
    <property type="entry name" value="FAD/NAD-linked reductases, dimerisation (C-terminal) domain"/>
    <property type="match status" value="1"/>
</dbReference>
<dbReference type="PANTHER" id="PTHR22912">
    <property type="entry name" value="DISULFIDE OXIDOREDUCTASE"/>
    <property type="match status" value="1"/>
</dbReference>
<comment type="catalytic activity">
    <reaction evidence="13">
        <text>N(6)-[(R)-dihydrolipoyl]-L-lysyl-[protein] + NAD(+) = N(6)-[(R)-lipoyl]-L-lysyl-[protein] + NADH + H(+)</text>
        <dbReference type="Rhea" id="RHEA:15045"/>
        <dbReference type="Rhea" id="RHEA-COMP:10474"/>
        <dbReference type="Rhea" id="RHEA-COMP:10475"/>
        <dbReference type="ChEBI" id="CHEBI:15378"/>
        <dbReference type="ChEBI" id="CHEBI:57540"/>
        <dbReference type="ChEBI" id="CHEBI:57945"/>
        <dbReference type="ChEBI" id="CHEBI:83099"/>
        <dbReference type="ChEBI" id="CHEBI:83100"/>
        <dbReference type="EC" id="1.8.1.4"/>
    </reaction>
</comment>
<evidence type="ECO:0000256" key="5">
    <source>
        <dbReference type="ARBA" id="ARBA00022630"/>
    </source>
</evidence>
<comment type="caution">
    <text evidence="15">The sequence shown here is derived from an EMBL/GenBank/DDBJ whole genome shotgun (WGS) entry which is preliminary data.</text>
</comment>
<feature type="domain" description="Cytosol aminopeptidase" evidence="14">
    <location>
        <begin position="298"/>
        <end position="305"/>
    </location>
</feature>
<dbReference type="InterPro" id="IPR036188">
    <property type="entry name" value="FAD/NAD-bd_sf"/>
</dbReference>
<keyword evidence="8 13" id="KW-0274">FAD</keyword>
<keyword evidence="11" id="KW-1015">Disulfide bond</keyword>
<dbReference type="Pfam" id="PF07992">
    <property type="entry name" value="Pyr_redox_2"/>
    <property type="match status" value="1"/>
</dbReference>
<evidence type="ECO:0000313" key="15">
    <source>
        <dbReference type="EMBL" id="KAJ1681448.1"/>
    </source>
</evidence>
<dbReference type="Gene3D" id="3.40.630.10">
    <property type="entry name" value="Zn peptidases"/>
    <property type="match status" value="1"/>
</dbReference>
<dbReference type="GO" id="GO:0050660">
    <property type="term" value="F:flavin adenine dinucleotide binding"/>
    <property type="evidence" value="ECO:0007669"/>
    <property type="project" value="InterPro"/>
</dbReference>
<evidence type="ECO:0000256" key="10">
    <source>
        <dbReference type="ARBA" id="ARBA00023027"/>
    </source>
</evidence>
<dbReference type="GO" id="GO:0070006">
    <property type="term" value="F:metalloaminopeptidase activity"/>
    <property type="evidence" value="ECO:0007669"/>
    <property type="project" value="InterPro"/>
</dbReference>
<evidence type="ECO:0000256" key="3">
    <source>
        <dbReference type="ARBA" id="ARBA00022438"/>
    </source>
</evidence>
<dbReference type="InterPro" id="IPR004099">
    <property type="entry name" value="Pyr_nucl-diS_OxRdtase_dimer"/>
</dbReference>
<reference evidence="15" key="1">
    <citation type="journal article" date="2022" name="Cell">
        <title>Repeat-based holocentromeres influence genome architecture and karyotype evolution.</title>
        <authorList>
            <person name="Hofstatter P.G."/>
            <person name="Thangavel G."/>
            <person name="Lux T."/>
            <person name="Neumann P."/>
            <person name="Vondrak T."/>
            <person name="Novak P."/>
            <person name="Zhang M."/>
            <person name="Costa L."/>
            <person name="Castellani M."/>
            <person name="Scott A."/>
            <person name="Toegelov H."/>
            <person name="Fuchs J."/>
            <person name="Mata-Sucre Y."/>
            <person name="Dias Y."/>
            <person name="Vanzela A.L.L."/>
            <person name="Huettel B."/>
            <person name="Almeida C.C.S."/>
            <person name="Simkova H."/>
            <person name="Souza G."/>
            <person name="Pedrosa-Harand A."/>
            <person name="Macas J."/>
            <person name="Mayer K.F.X."/>
            <person name="Houben A."/>
            <person name="Marques A."/>
        </authorList>
    </citation>
    <scope>NUCLEOTIDE SEQUENCE</scope>
    <source>
        <strain evidence="15">RhyBre1mFocal</strain>
    </source>
</reference>
<name>A0A9P9Z3M0_9POAL</name>
<evidence type="ECO:0000256" key="6">
    <source>
        <dbReference type="ARBA" id="ARBA00022670"/>
    </source>
</evidence>
<sequence>MEIMPFPSVTHTDVPVLETDADAIVLVVPKSDGAAVDPQGWDGLGASLTAVGFTGAAGSFQRIHVPGVALPVAVAGAGAGRRRVRPLAEGTALGGYRFAGYKKEAPKARASRVSVHTAAAPSEADRTAVAAIAGAVALVKDLVTTPAEWLGPAEFAETAVEAVAGLPVEVEVLDESALQDGGYGGILGVGQGSDRPPRLVRLTYSPADAERHVALVGKGITFDTGGLSLKPAASMVGMKYDMCGAATVLAVLRAAAEMALPVAVSAWLCIADNMPSGRATRPGDVLRMLDGTTVEVLNTDAEGRLVLADGLVAASRTNPDLLIDVATLTGAITVALGNRHAGVMGDEDAVAEYLAAAERVAELAWPLPLPAHMVDELDSPIADLQNAKIGDPAGGSLFAGLFLRHFVGRVSDAADAPRIPWVHLDIAGVGMNKGAPYGFTDKGVTAATVRGGYAAALRLAELGKDVVLVEKDKLGGTCLHRGCIPTKALLHAAEVADATRGAAGIGVQASFDGIDAARVRAYREAIVAKKFTGLEGLIATRGIRVVRGEGSLEAGPAVRVGDDLYRGTDVILATGSFSRTLPGLEIGGRILASEQALELDVVPERVVVLGGGVIGVEFASVWRSFGVEVTIVEALAHLLPAEDVSSSKALERAFRKRGIAFQLGRRFSSITSREDGVTVSLDDGSQLEADYVLVAVGRGPATAGMGFEEAGVVIERGFVRTDERLRTDAAHVWAVGDIVAGLQLAHRGFQQGIFVAEEIAGLSPVLVSDVDVPRVAYSHPEVASVGLTEAQAQERYGSDAVRAYEYNLAGNGRSEIIGTAGIVKIVRKVDGPVVGAHLVGDRVGELITEAQLAVGWEAHPEDIAPFVHAHPTQSEALGEAFLALAGKPLHAL</sequence>
<dbReference type="GO" id="GO:0005737">
    <property type="term" value="C:cytoplasm"/>
    <property type="evidence" value="ECO:0007669"/>
    <property type="project" value="InterPro"/>
</dbReference>
<dbReference type="InterPro" id="IPR023753">
    <property type="entry name" value="FAD/NAD-binding_dom"/>
</dbReference>
<comment type="cofactor">
    <cofactor evidence="13">
        <name>FAD</name>
        <dbReference type="ChEBI" id="CHEBI:57692"/>
    </cofactor>
    <text evidence="13">Binds 1 FAD per subunit.</text>
</comment>
<dbReference type="CDD" id="cd00433">
    <property type="entry name" value="Peptidase_M17"/>
    <property type="match status" value="1"/>
</dbReference>
<dbReference type="EC" id="1.8.1.4" evidence="13"/>
<dbReference type="SUPFAM" id="SSF51905">
    <property type="entry name" value="FAD/NAD(P)-binding domain"/>
    <property type="match status" value="1"/>
</dbReference>
<proteinExistence type="inferred from homology"/>
<dbReference type="Gene3D" id="3.30.390.30">
    <property type="match status" value="1"/>
</dbReference>
<evidence type="ECO:0000313" key="16">
    <source>
        <dbReference type="Proteomes" id="UP001151287"/>
    </source>
</evidence>
<comment type="similarity">
    <text evidence="2">Belongs to the peptidase M17 family.</text>
</comment>
<dbReference type="GO" id="GO:0006508">
    <property type="term" value="P:proteolysis"/>
    <property type="evidence" value="ECO:0007669"/>
    <property type="project" value="UniProtKB-KW"/>
</dbReference>
<comment type="similarity">
    <text evidence="1 13">Belongs to the class-I pyridine nucleotide-disulfide oxidoreductase family.</text>
</comment>
<dbReference type="PROSITE" id="PS00631">
    <property type="entry name" value="CYTOSOL_AP"/>
    <property type="match status" value="1"/>
</dbReference>
<dbReference type="InterPro" id="IPR050151">
    <property type="entry name" value="Class-I_Pyr_Nuc-Dis_Oxidored"/>
</dbReference>
<evidence type="ECO:0000256" key="12">
    <source>
        <dbReference type="ARBA" id="ARBA00023284"/>
    </source>
</evidence>
<dbReference type="OrthoDB" id="412814at2759"/>
<comment type="miscellaneous">
    <text evidence="13">The active site is a redox-active disulfide bond.</text>
</comment>
<keyword evidence="12 13" id="KW-0676">Redox-active center</keyword>
<dbReference type="AlphaFoldDB" id="A0A9P9Z3M0"/>
<dbReference type="PRINTS" id="PR00411">
    <property type="entry name" value="PNDRDTASEI"/>
</dbReference>
<keyword evidence="9 13" id="KW-0560">Oxidoreductase</keyword>
<keyword evidence="4" id="KW-0963">Cytoplasm</keyword>
<protein>
    <recommendedName>
        <fullName evidence="13">Dihydrolipoyl dehydrogenase</fullName>
        <ecNumber evidence="13">1.8.1.4</ecNumber>
    </recommendedName>
</protein>
<dbReference type="InterPro" id="IPR043472">
    <property type="entry name" value="Macro_dom-like"/>
</dbReference>
<dbReference type="NCBIfam" id="TIGR01350">
    <property type="entry name" value="lipoamide_DH"/>
    <property type="match status" value="1"/>
</dbReference>
<dbReference type="Pfam" id="PF00883">
    <property type="entry name" value="Peptidase_M17"/>
    <property type="match status" value="1"/>
</dbReference>
<accession>A0A9P9Z3M0</accession>
<keyword evidence="7" id="KW-0378">Hydrolase</keyword>
<dbReference type="PANTHER" id="PTHR22912:SF217">
    <property type="entry name" value="DIHYDROLIPOYL DEHYDROGENASE"/>
    <property type="match status" value="1"/>
</dbReference>
<evidence type="ECO:0000256" key="4">
    <source>
        <dbReference type="ARBA" id="ARBA00022490"/>
    </source>
</evidence>
<evidence type="ECO:0000256" key="9">
    <source>
        <dbReference type="ARBA" id="ARBA00023002"/>
    </source>
</evidence>
<dbReference type="GO" id="GO:0004148">
    <property type="term" value="F:dihydrolipoyl dehydrogenase (NADH) activity"/>
    <property type="evidence" value="ECO:0007669"/>
    <property type="project" value="UniProtKB-EC"/>
</dbReference>
<dbReference type="GO" id="GO:0030145">
    <property type="term" value="F:manganese ion binding"/>
    <property type="evidence" value="ECO:0007669"/>
    <property type="project" value="InterPro"/>
</dbReference>
<dbReference type="EMBL" id="JAMQYH010001054">
    <property type="protein sequence ID" value="KAJ1681448.1"/>
    <property type="molecule type" value="Genomic_DNA"/>
</dbReference>
<dbReference type="Pfam" id="PF02852">
    <property type="entry name" value="Pyr_redox_dim"/>
    <property type="match status" value="1"/>
</dbReference>
<evidence type="ECO:0000256" key="2">
    <source>
        <dbReference type="ARBA" id="ARBA00009528"/>
    </source>
</evidence>
<evidence type="ECO:0000256" key="7">
    <source>
        <dbReference type="ARBA" id="ARBA00022801"/>
    </source>
</evidence>
<evidence type="ECO:0000256" key="13">
    <source>
        <dbReference type="RuleBase" id="RU003692"/>
    </source>
</evidence>
<dbReference type="InterPro" id="IPR011356">
    <property type="entry name" value="Leucine_aapep/pepB"/>
</dbReference>